<reference evidence="2 3" key="1">
    <citation type="journal article" date="2019" name="ACS Chem. Biol.">
        <title>Identification and Mobilization of a Cryptic Antibiotic Biosynthesis Gene Locus from a Human-Pathogenic Nocardia Isolate.</title>
        <authorList>
            <person name="Herisse M."/>
            <person name="Ishida K."/>
            <person name="Porter J.L."/>
            <person name="Howden B."/>
            <person name="Hertweck C."/>
            <person name="Stinear T.P."/>
            <person name="Pidot S.J."/>
        </authorList>
    </citation>
    <scope>NUCLEOTIDE SEQUENCE [LARGE SCALE GENOMIC DNA]</scope>
    <source>
        <strain evidence="2 3">AUSMDU00012717</strain>
    </source>
</reference>
<evidence type="ECO:0000259" key="1">
    <source>
        <dbReference type="Pfam" id="PF04230"/>
    </source>
</evidence>
<protein>
    <recommendedName>
        <fullName evidence="1">Polysaccharide pyruvyl transferase domain-containing protein</fullName>
    </recommendedName>
</protein>
<sequence length="397" mass="44644">MRIGLVSAANAGLKNTGMLSVDLAFWALSRRIGTDADITWYTIQPPDVEPIRPYVHGTELPFRFRSLLGAYAELADHDAVVFWGDFLHARHYLEQDAVYWLTRQQLVNNRDEARSLLDPALLLSTAPDEVIAKTIAYGGTVLHNTQHDYADDDYRSAFFRLVSRCRMIWMRDAISAATVTHIRQDYAKSHFGTDAALLLRLEDLDFLPRSGWADESDSGATIGVFVGSRTDTPNWLPELWQALSDRLGARPEWFPWFDADLPPEAAELPRRSGDYRLGDLFTRLSRYRLVITDTYHLCINAWRSGVPAVCIGAPEPGPAPYGFLSVSNLKKHVFYLAYNATDFYLSTLDEGAQTRRDRVERIATLIENGGAAAITARMAQHAAEAEKQLVDTLHSLR</sequence>
<organism evidence="2 3">
    <name type="scientific">Nocardia arthritidis</name>
    <dbReference type="NCBI Taxonomy" id="228602"/>
    <lineage>
        <taxon>Bacteria</taxon>
        <taxon>Bacillati</taxon>
        <taxon>Actinomycetota</taxon>
        <taxon>Actinomycetes</taxon>
        <taxon>Mycobacteriales</taxon>
        <taxon>Nocardiaceae</taxon>
        <taxon>Nocardia</taxon>
    </lineage>
</organism>
<feature type="domain" description="Polysaccharide pyruvyl transferase" evidence="1">
    <location>
        <begin position="31"/>
        <end position="312"/>
    </location>
</feature>
<dbReference type="EMBL" id="CP046172">
    <property type="protein sequence ID" value="QIS14250.1"/>
    <property type="molecule type" value="Genomic_DNA"/>
</dbReference>
<dbReference type="Proteomes" id="UP000503540">
    <property type="component" value="Chromosome"/>
</dbReference>
<proteinExistence type="predicted"/>
<evidence type="ECO:0000313" key="3">
    <source>
        <dbReference type="Proteomes" id="UP000503540"/>
    </source>
</evidence>
<evidence type="ECO:0000313" key="2">
    <source>
        <dbReference type="EMBL" id="QIS14250.1"/>
    </source>
</evidence>
<gene>
    <name evidence="2" type="ORF">F5544_32055</name>
</gene>
<dbReference type="Pfam" id="PF04230">
    <property type="entry name" value="PS_pyruv_trans"/>
    <property type="match status" value="1"/>
</dbReference>
<dbReference type="KEGG" id="nah:F5544_32055"/>
<dbReference type="RefSeq" id="WP_167476686.1">
    <property type="nucleotide sequence ID" value="NZ_CP046172.1"/>
</dbReference>
<dbReference type="AlphaFoldDB" id="A0A6G9YM84"/>
<name>A0A6G9YM84_9NOCA</name>
<keyword evidence="3" id="KW-1185">Reference proteome</keyword>
<accession>A0A6G9YM84</accession>
<dbReference type="InterPro" id="IPR007345">
    <property type="entry name" value="Polysacch_pyruvyl_Trfase"/>
</dbReference>